<protein>
    <submittedName>
        <fullName evidence="1">Uncharacterized protein</fullName>
    </submittedName>
</protein>
<evidence type="ECO:0000313" key="2">
    <source>
        <dbReference type="Proteomes" id="UP001218188"/>
    </source>
</evidence>
<sequence>MGKSHWVVSSTVKELNGVQYSYRGGEAELDTDSYAKPVVKLEIGGHMFTLEHLHLPHGMEHEISSKTYYVGAIQSKNLLASDGDVSRSYDGPDLIGRVALLNMEVVFQMPTDQPHTISWRRKRSDFTAKPYHQVN</sequence>
<dbReference type="Proteomes" id="UP001218188">
    <property type="component" value="Unassembled WGS sequence"/>
</dbReference>
<dbReference type="EMBL" id="JARJCM010000182">
    <property type="protein sequence ID" value="KAJ7023790.1"/>
    <property type="molecule type" value="Genomic_DNA"/>
</dbReference>
<proteinExistence type="predicted"/>
<organism evidence="1 2">
    <name type="scientific">Mycena alexandri</name>
    <dbReference type="NCBI Taxonomy" id="1745969"/>
    <lineage>
        <taxon>Eukaryota</taxon>
        <taxon>Fungi</taxon>
        <taxon>Dikarya</taxon>
        <taxon>Basidiomycota</taxon>
        <taxon>Agaricomycotina</taxon>
        <taxon>Agaricomycetes</taxon>
        <taxon>Agaricomycetidae</taxon>
        <taxon>Agaricales</taxon>
        <taxon>Marasmiineae</taxon>
        <taxon>Mycenaceae</taxon>
        <taxon>Mycena</taxon>
    </lineage>
</organism>
<evidence type="ECO:0000313" key="1">
    <source>
        <dbReference type="EMBL" id="KAJ7023790.1"/>
    </source>
</evidence>
<gene>
    <name evidence="1" type="ORF">C8F04DRAFT_1193101</name>
</gene>
<comment type="caution">
    <text evidence="1">The sequence shown here is derived from an EMBL/GenBank/DDBJ whole genome shotgun (WGS) entry which is preliminary data.</text>
</comment>
<keyword evidence="2" id="KW-1185">Reference proteome</keyword>
<dbReference type="AlphaFoldDB" id="A0AAD6SA97"/>
<accession>A0AAD6SA97</accession>
<name>A0AAD6SA97_9AGAR</name>
<reference evidence="1" key="1">
    <citation type="submission" date="2023-03" db="EMBL/GenBank/DDBJ databases">
        <title>Massive genome expansion in bonnet fungi (Mycena s.s.) driven by repeated elements and novel gene families across ecological guilds.</title>
        <authorList>
            <consortium name="Lawrence Berkeley National Laboratory"/>
            <person name="Harder C.B."/>
            <person name="Miyauchi S."/>
            <person name="Viragh M."/>
            <person name="Kuo A."/>
            <person name="Thoen E."/>
            <person name="Andreopoulos B."/>
            <person name="Lu D."/>
            <person name="Skrede I."/>
            <person name="Drula E."/>
            <person name="Henrissat B."/>
            <person name="Morin E."/>
            <person name="Kohler A."/>
            <person name="Barry K."/>
            <person name="LaButti K."/>
            <person name="Morin E."/>
            <person name="Salamov A."/>
            <person name="Lipzen A."/>
            <person name="Mereny Z."/>
            <person name="Hegedus B."/>
            <person name="Baldrian P."/>
            <person name="Stursova M."/>
            <person name="Weitz H."/>
            <person name="Taylor A."/>
            <person name="Grigoriev I.V."/>
            <person name="Nagy L.G."/>
            <person name="Martin F."/>
            <person name="Kauserud H."/>
        </authorList>
    </citation>
    <scope>NUCLEOTIDE SEQUENCE</scope>
    <source>
        <strain evidence="1">CBHHK200</strain>
    </source>
</reference>